<dbReference type="GO" id="GO:0016787">
    <property type="term" value="F:hydrolase activity"/>
    <property type="evidence" value="ECO:0007669"/>
    <property type="project" value="UniProtKB-KW"/>
</dbReference>
<dbReference type="InterPro" id="IPR013783">
    <property type="entry name" value="Ig-like_fold"/>
</dbReference>
<dbReference type="PROSITE" id="PS50835">
    <property type="entry name" value="IG_LIKE"/>
    <property type="match status" value="2"/>
</dbReference>
<dbReference type="FunCoup" id="A0A3B1JFV5">
    <property type="interactions" value="780"/>
</dbReference>
<evidence type="ECO:0000256" key="4">
    <source>
        <dbReference type="ARBA" id="ARBA00022801"/>
    </source>
</evidence>
<evidence type="ECO:0000259" key="11">
    <source>
        <dbReference type="PROSITE" id="PS50104"/>
    </source>
</evidence>
<evidence type="ECO:0000256" key="3">
    <source>
        <dbReference type="ARBA" id="ARBA00022737"/>
    </source>
</evidence>
<reference evidence="14" key="1">
    <citation type="submission" date="2013-03" db="EMBL/GenBank/DDBJ databases">
        <authorList>
            <person name="Jeffery W."/>
            <person name="Warren W."/>
            <person name="Wilson R.K."/>
        </authorList>
    </citation>
    <scope>NUCLEOTIDE SEQUENCE</scope>
    <source>
        <strain evidence="14">female</strain>
    </source>
</reference>
<sequence length="522" mass="59289">STLPTIPLLFVLWPKAVSSVSGIERGYLCEDHRVAFERVFTVPQEAALLTCHLVNKHLFDVVNTTYNVTWYDLRTGLQITGEEDHTVVKGESLWFLNSTVEHQGKYLCVVRTPESCYKQAVVLKVSQPNPRECGRPQTALQLLKSSVNDNLVCPLNDYAARVTSYSIQWYKGCELLQEGPKFAFIGNKLTLLIRDVSHTDAGLYTCRMTFVLGGVISEAAETIECMISEAFECKPDMIEPTNEDIKVTPGSRFMKRCRVFIPVGRADHLVTALWVFNDSFVSQDTSDLPDLWLLPTGLFLTALALLFTAAVFLYRVFQVEITLAFRTHCPYFYESTDGDGKLYDAYVAYPRFQGDSSSEAVEIFALKTLPQVLEGNFGYRLFILGRDSLPGQAVVDVVEETLCLCRRLLLLTGVEWMERQVGMHQALLEGSLKVALLEMEEVSDPSSLPEPVRLLRERQGAVEAWQKRKRWSCQRGVEKKHTLEEPLTLYTLPTRFWREVRYHMPVRGKAKPHSKRNVLLNV</sequence>
<evidence type="ECO:0000313" key="13">
    <source>
        <dbReference type="Ensembl" id="ENSAMXP00000040194.1"/>
    </source>
</evidence>
<reference evidence="14" key="2">
    <citation type="journal article" date="2014" name="Nat. Commun.">
        <title>The cavefish genome reveals candidate genes for eye loss.</title>
        <authorList>
            <person name="McGaugh S.E."/>
            <person name="Gross J.B."/>
            <person name="Aken B."/>
            <person name="Blin M."/>
            <person name="Borowsky R."/>
            <person name="Chalopin D."/>
            <person name="Hinaux H."/>
            <person name="Jeffery W.R."/>
            <person name="Keene A."/>
            <person name="Ma L."/>
            <person name="Minx P."/>
            <person name="Murphy D."/>
            <person name="O'Quin K.E."/>
            <person name="Retaux S."/>
            <person name="Rohner N."/>
            <person name="Searle S.M."/>
            <person name="Stahl B.A."/>
            <person name="Tabin C."/>
            <person name="Volff J.N."/>
            <person name="Yoshizawa M."/>
            <person name="Warren W.C."/>
        </authorList>
    </citation>
    <scope>NUCLEOTIDE SEQUENCE [LARGE SCALE GENOMIC DNA]</scope>
    <source>
        <strain evidence="14">female</strain>
    </source>
</reference>
<dbReference type="InterPro" id="IPR003599">
    <property type="entry name" value="Ig_sub"/>
</dbReference>
<dbReference type="PRINTS" id="PR01536">
    <property type="entry name" value="INTRLKN1R12F"/>
</dbReference>
<dbReference type="SMART" id="SM00255">
    <property type="entry name" value="TIR"/>
    <property type="match status" value="1"/>
</dbReference>
<dbReference type="InterPro" id="IPR000157">
    <property type="entry name" value="TIR_dom"/>
</dbReference>
<evidence type="ECO:0000313" key="14">
    <source>
        <dbReference type="Proteomes" id="UP000018467"/>
    </source>
</evidence>
<keyword evidence="9" id="KW-1133">Transmembrane helix</keyword>
<dbReference type="InParanoid" id="A0A3B1JFV5"/>
<feature type="signal peptide" evidence="10">
    <location>
        <begin position="1"/>
        <end position="18"/>
    </location>
</feature>
<dbReference type="Pfam" id="PF01582">
    <property type="entry name" value="TIR"/>
    <property type="match status" value="1"/>
</dbReference>
<dbReference type="InterPro" id="IPR036179">
    <property type="entry name" value="Ig-like_dom_sf"/>
</dbReference>
<dbReference type="SUPFAM" id="SSF52200">
    <property type="entry name" value="Toll/Interleukin receptor TIR domain"/>
    <property type="match status" value="1"/>
</dbReference>
<dbReference type="AlphaFoldDB" id="A0A3B1JFV5"/>
<dbReference type="SMART" id="SM00408">
    <property type="entry name" value="IGc2"/>
    <property type="match status" value="2"/>
</dbReference>
<comment type="similarity">
    <text evidence="1">Belongs to the interleukin-1 receptor family.</text>
</comment>
<feature type="chain" id="PRO_5017278147" evidence="10">
    <location>
        <begin position="19"/>
        <end position="522"/>
    </location>
</feature>
<evidence type="ECO:0000259" key="12">
    <source>
        <dbReference type="PROSITE" id="PS50835"/>
    </source>
</evidence>
<dbReference type="PANTHER" id="PTHR11890:SF3">
    <property type="entry name" value="INTERLEUKIN-1 RECEPTOR TYPE 2"/>
    <property type="match status" value="1"/>
</dbReference>
<organism evidence="13 14">
    <name type="scientific">Astyanax mexicanus</name>
    <name type="common">Blind cave fish</name>
    <name type="synonym">Astyanax fasciatus mexicanus</name>
    <dbReference type="NCBI Taxonomy" id="7994"/>
    <lineage>
        <taxon>Eukaryota</taxon>
        <taxon>Metazoa</taxon>
        <taxon>Chordata</taxon>
        <taxon>Craniata</taxon>
        <taxon>Vertebrata</taxon>
        <taxon>Euteleostomi</taxon>
        <taxon>Actinopterygii</taxon>
        <taxon>Neopterygii</taxon>
        <taxon>Teleostei</taxon>
        <taxon>Ostariophysi</taxon>
        <taxon>Characiformes</taxon>
        <taxon>Characoidei</taxon>
        <taxon>Acestrorhamphidae</taxon>
        <taxon>Acestrorhamphinae</taxon>
        <taxon>Astyanax</taxon>
    </lineage>
</organism>
<feature type="domain" description="Ig-like" evidence="12">
    <location>
        <begin position="14"/>
        <end position="126"/>
    </location>
</feature>
<dbReference type="Proteomes" id="UP000018467">
    <property type="component" value="Unassembled WGS sequence"/>
</dbReference>
<evidence type="ECO:0000256" key="1">
    <source>
        <dbReference type="ARBA" id="ARBA00009752"/>
    </source>
</evidence>
<dbReference type="Ensembl" id="ENSAMXT00000046401.1">
    <property type="protein sequence ID" value="ENSAMXP00000040194.1"/>
    <property type="gene ID" value="ENSAMXG00000030929.1"/>
</dbReference>
<dbReference type="InterPro" id="IPR003598">
    <property type="entry name" value="Ig_sub2"/>
</dbReference>
<keyword evidence="5" id="KW-0520">NAD</keyword>
<dbReference type="FunFam" id="2.60.40.10:FF:000188">
    <property type="entry name" value="Interleukin-1 receptor accessory protein-like 1"/>
    <property type="match status" value="1"/>
</dbReference>
<dbReference type="STRING" id="7994.ENSAMXP00000040194"/>
<feature type="transmembrane region" description="Helical" evidence="9">
    <location>
        <begin position="292"/>
        <end position="317"/>
    </location>
</feature>
<keyword evidence="9" id="KW-0812">Transmembrane</keyword>
<dbReference type="SMART" id="SM00409">
    <property type="entry name" value="IG"/>
    <property type="match status" value="2"/>
</dbReference>
<dbReference type="InterPro" id="IPR007110">
    <property type="entry name" value="Ig-like_dom"/>
</dbReference>
<dbReference type="InterPro" id="IPR035897">
    <property type="entry name" value="Toll_tir_struct_dom_sf"/>
</dbReference>
<reference evidence="13" key="4">
    <citation type="submission" date="2025-09" db="UniProtKB">
        <authorList>
            <consortium name="Ensembl"/>
        </authorList>
    </citation>
    <scope>IDENTIFICATION</scope>
</reference>
<dbReference type="GO" id="GO:0004908">
    <property type="term" value="F:interleukin-1 receptor activity"/>
    <property type="evidence" value="ECO:0007669"/>
    <property type="project" value="InterPro"/>
</dbReference>
<dbReference type="InterPro" id="IPR004074">
    <property type="entry name" value="IL-1_rcpt_I/II-typ"/>
</dbReference>
<proteinExistence type="inferred from homology"/>
<keyword evidence="6" id="KW-1015">Disulfide bond</keyword>
<protein>
    <submittedName>
        <fullName evidence="13">Zmp:0000000936</fullName>
    </submittedName>
</protein>
<dbReference type="InterPro" id="IPR015621">
    <property type="entry name" value="IL-1_rcpt_fam"/>
</dbReference>
<dbReference type="GeneTree" id="ENSGT01090000259985"/>
<dbReference type="PANTHER" id="PTHR11890">
    <property type="entry name" value="INTERLEUKIN-1 RECEPTOR FAMILY MEMBER"/>
    <property type="match status" value="1"/>
</dbReference>
<keyword evidence="14" id="KW-1185">Reference proteome</keyword>
<evidence type="ECO:0000256" key="5">
    <source>
        <dbReference type="ARBA" id="ARBA00023027"/>
    </source>
</evidence>
<evidence type="ECO:0000256" key="6">
    <source>
        <dbReference type="ARBA" id="ARBA00023157"/>
    </source>
</evidence>
<name>A0A3B1JFV5_ASTMX</name>
<keyword evidence="9" id="KW-0472">Membrane</keyword>
<feature type="domain" description="Ig-like" evidence="12">
    <location>
        <begin position="130"/>
        <end position="224"/>
    </location>
</feature>
<dbReference type="Bgee" id="ENSAMXG00000030929">
    <property type="expression patterns" value="Expressed in ovary and 14 other cell types or tissues"/>
</dbReference>
<dbReference type="PRINTS" id="PR01537">
    <property type="entry name" value="INTRLKN1R1F"/>
</dbReference>
<evidence type="ECO:0000256" key="8">
    <source>
        <dbReference type="ARBA" id="ARBA00023319"/>
    </source>
</evidence>
<keyword evidence="8" id="KW-0393">Immunoglobulin domain</keyword>
<evidence type="ECO:0000256" key="2">
    <source>
        <dbReference type="ARBA" id="ARBA00022729"/>
    </source>
</evidence>
<dbReference type="PROSITE" id="PS50104">
    <property type="entry name" value="TIR"/>
    <property type="match status" value="1"/>
</dbReference>
<evidence type="ECO:0000256" key="7">
    <source>
        <dbReference type="ARBA" id="ARBA00023180"/>
    </source>
</evidence>
<keyword evidence="2 10" id="KW-0732">Signal</keyword>
<dbReference type="SUPFAM" id="SSF48726">
    <property type="entry name" value="Immunoglobulin"/>
    <property type="match status" value="2"/>
</dbReference>
<dbReference type="Gene3D" id="2.60.40.10">
    <property type="entry name" value="Immunoglobulins"/>
    <property type="match status" value="2"/>
</dbReference>
<evidence type="ECO:0000256" key="10">
    <source>
        <dbReference type="SAM" id="SignalP"/>
    </source>
</evidence>
<keyword evidence="4" id="KW-0378">Hydrolase</keyword>
<dbReference type="GO" id="GO:0050727">
    <property type="term" value="P:regulation of inflammatory response"/>
    <property type="evidence" value="ECO:0007669"/>
    <property type="project" value="Ensembl"/>
</dbReference>
<reference evidence="13" key="3">
    <citation type="submission" date="2025-08" db="UniProtKB">
        <authorList>
            <consortium name="Ensembl"/>
        </authorList>
    </citation>
    <scope>IDENTIFICATION</scope>
</reference>
<feature type="domain" description="TIR" evidence="11">
    <location>
        <begin position="341"/>
        <end position="504"/>
    </location>
</feature>
<keyword evidence="7" id="KW-0325">Glycoprotein</keyword>
<dbReference type="GO" id="GO:1902622">
    <property type="term" value="P:regulation of neutrophil migration"/>
    <property type="evidence" value="ECO:0007669"/>
    <property type="project" value="Ensembl"/>
</dbReference>
<dbReference type="Gene3D" id="3.40.50.10140">
    <property type="entry name" value="Toll/interleukin-1 receptor homology (TIR) domain"/>
    <property type="match status" value="1"/>
</dbReference>
<keyword evidence="3" id="KW-0677">Repeat</keyword>
<evidence type="ECO:0000256" key="9">
    <source>
        <dbReference type="SAM" id="Phobius"/>
    </source>
</evidence>
<accession>A0A3B1JFV5</accession>